<reference evidence="6" key="1">
    <citation type="submission" date="2020-05" db="EMBL/GenBank/DDBJ databases">
        <authorList>
            <person name="Chiriac C."/>
            <person name="Salcher M."/>
            <person name="Ghai R."/>
            <person name="Kavagutti S V."/>
        </authorList>
    </citation>
    <scope>NUCLEOTIDE SEQUENCE</scope>
</reference>
<dbReference type="InterPro" id="IPR003439">
    <property type="entry name" value="ABC_transporter-like_ATP-bd"/>
</dbReference>
<evidence type="ECO:0000259" key="5">
    <source>
        <dbReference type="PROSITE" id="PS50893"/>
    </source>
</evidence>
<protein>
    <submittedName>
        <fullName evidence="6">Unannotated protein</fullName>
    </submittedName>
</protein>
<dbReference type="CDD" id="cd03215">
    <property type="entry name" value="ABC_Carb_Monos_II"/>
    <property type="match status" value="1"/>
</dbReference>
<dbReference type="PANTHER" id="PTHR43790">
    <property type="entry name" value="CARBOHYDRATE TRANSPORT ATP-BINDING PROTEIN MG119-RELATED"/>
    <property type="match status" value="1"/>
</dbReference>
<keyword evidence="3" id="KW-0547">Nucleotide-binding</keyword>
<evidence type="ECO:0000256" key="2">
    <source>
        <dbReference type="ARBA" id="ARBA00022737"/>
    </source>
</evidence>
<dbReference type="SUPFAM" id="SSF52540">
    <property type="entry name" value="P-loop containing nucleoside triphosphate hydrolases"/>
    <property type="match status" value="2"/>
</dbReference>
<dbReference type="Pfam" id="PF00005">
    <property type="entry name" value="ABC_tran"/>
    <property type="match status" value="2"/>
</dbReference>
<dbReference type="InterPro" id="IPR017871">
    <property type="entry name" value="ABC_transporter-like_CS"/>
</dbReference>
<dbReference type="GO" id="GO:0005524">
    <property type="term" value="F:ATP binding"/>
    <property type="evidence" value="ECO:0007669"/>
    <property type="project" value="UniProtKB-KW"/>
</dbReference>
<keyword evidence="4" id="KW-0067">ATP-binding</keyword>
<feature type="domain" description="ABC transporter" evidence="5">
    <location>
        <begin position="250"/>
        <end position="505"/>
    </location>
</feature>
<dbReference type="Gene3D" id="3.40.50.300">
    <property type="entry name" value="P-loop containing nucleotide triphosphate hydrolases"/>
    <property type="match status" value="2"/>
</dbReference>
<name>A0A6J7DQ85_9ZZZZ</name>
<keyword evidence="2" id="KW-0677">Repeat</keyword>
<dbReference type="CDD" id="cd03216">
    <property type="entry name" value="ABC_Carb_Monos_I"/>
    <property type="match status" value="1"/>
</dbReference>
<sequence length="505" mass="53490">MTLPTVVVPETAALVLEDITKSFPGVLALQGVSLTVRAGTVHAVCGENGAGKSTLIKIATGAQHADGGIIRIGGEVLDRPNRRQVQARGVRAIFQERQIAPDLSVTENVLLDRLPTRFGRVDWRRAKRMAAARLAELDIDIDINAPVRSLSVAQLQMMEIARAISFEARLIVMDEPTASLSRHELDPLFAVINRLRDAGVAILFISHHLDEVFAVADDVTVMRDGAVVAQGPATDFTTASVVQAMFGRSVDTRRVHRSSGGADATLLLTVSGVSSGRLDDVSVSVAAGEIVAVTGGVGAGVSELAQIASGGVTPIAGSVSVADADGRMHKVRGRRHALTLGVAFLPADRKRQGLLLDKSVADNIALGLQANGRTPFFPPSRVRRVAAALVPRANVRSADIDVVVGTLSGGNQQKVMIGRWTGVDSRVLIFDEPTAGIDIASKFEIYAELRRLADLGAAVLICSTDFQEVGQVADRVLVMRSGRVVGEVSGAEATEHQLLEMEMSL</sequence>
<dbReference type="AlphaFoldDB" id="A0A6J7DQ85"/>
<evidence type="ECO:0000256" key="4">
    <source>
        <dbReference type="ARBA" id="ARBA00022840"/>
    </source>
</evidence>
<evidence type="ECO:0000256" key="1">
    <source>
        <dbReference type="ARBA" id="ARBA00022448"/>
    </source>
</evidence>
<dbReference type="PROSITE" id="PS50893">
    <property type="entry name" value="ABC_TRANSPORTER_2"/>
    <property type="match status" value="2"/>
</dbReference>
<dbReference type="InterPro" id="IPR027417">
    <property type="entry name" value="P-loop_NTPase"/>
</dbReference>
<dbReference type="PROSITE" id="PS00211">
    <property type="entry name" value="ABC_TRANSPORTER_1"/>
    <property type="match status" value="1"/>
</dbReference>
<dbReference type="PANTHER" id="PTHR43790:SF9">
    <property type="entry name" value="GALACTOFURANOSE TRANSPORTER ATP-BINDING PROTEIN YTFR"/>
    <property type="match status" value="1"/>
</dbReference>
<keyword evidence="1" id="KW-0813">Transport</keyword>
<evidence type="ECO:0000256" key="3">
    <source>
        <dbReference type="ARBA" id="ARBA00022741"/>
    </source>
</evidence>
<evidence type="ECO:0000313" key="6">
    <source>
        <dbReference type="EMBL" id="CAB4872757.1"/>
    </source>
</evidence>
<accession>A0A6J7DQ85</accession>
<gene>
    <name evidence="6" type="ORF">UFOPK3376_00932</name>
</gene>
<proteinExistence type="predicted"/>
<organism evidence="6">
    <name type="scientific">freshwater metagenome</name>
    <dbReference type="NCBI Taxonomy" id="449393"/>
    <lineage>
        <taxon>unclassified sequences</taxon>
        <taxon>metagenomes</taxon>
        <taxon>ecological metagenomes</taxon>
    </lineage>
</organism>
<dbReference type="SMART" id="SM00382">
    <property type="entry name" value="AAA"/>
    <property type="match status" value="2"/>
</dbReference>
<dbReference type="EMBL" id="CAFBLP010000017">
    <property type="protein sequence ID" value="CAB4872757.1"/>
    <property type="molecule type" value="Genomic_DNA"/>
</dbReference>
<feature type="domain" description="ABC transporter" evidence="5">
    <location>
        <begin position="14"/>
        <end position="249"/>
    </location>
</feature>
<dbReference type="GO" id="GO:0016887">
    <property type="term" value="F:ATP hydrolysis activity"/>
    <property type="evidence" value="ECO:0007669"/>
    <property type="project" value="InterPro"/>
</dbReference>
<dbReference type="InterPro" id="IPR003593">
    <property type="entry name" value="AAA+_ATPase"/>
</dbReference>
<dbReference type="InterPro" id="IPR050107">
    <property type="entry name" value="ABC_carbohydrate_import_ATPase"/>
</dbReference>